<reference evidence="2 3" key="1">
    <citation type="submission" date="2019-09" db="EMBL/GenBank/DDBJ databases">
        <authorList>
            <person name="Leyn A S."/>
        </authorList>
    </citation>
    <scope>NUCLEOTIDE SEQUENCE [LARGE SCALE GENOMIC DNA]</scope>
    <source>
        <strain evidence="2">AA231_1</strain>
    </source>
</reference>
<feature type="region of interest" description="Disordered" evidence="1">
    <location>
        <begin position="1"/>
        <end position="55"/>
    </location>
</feature>
<organism evidence="2 3">
    <name type="scientific">Amycolatopsis camponoti</name>
    <dbReference type="NCBI Taxonomy" id="2606593"/>
    <lineage>
        <taxon>Bacteria</taxon>
        <taxon>Bacillati</taxon>
        <taxon>Actinomycetota</taxon>
        <taxon>Actinomycetes</taxon>
        <taxon>Pseudonocardiales</taxon>
        <taxon>Pseudonocardiaceae</taxon>
        <taxon>Amycolatopsis</taxon>
    </lineage>
</organism>
<evidence type="ECO:0000256" key="1">
    <source>
        <dbReference type="SAM" id="MobiDB-lite"/>
    </source>
</evidence>
<evidence type="ECO:0000313" key="2">
    <source>
        <dbReference type="EMBL" id="VVJ15597.1"/>
    </source>
</evidence>
<name>A0A6I8LHT3_9PSEU</name>
<protein>
    <submittedName>
        <fullName evidence="2">Uncharacterized protein</fullName>
    </submittedName>
</protein>
<evidence type="ECO:0000313" key="3">
    <source>
        <dbReference type="Proteomes" id="UP000399805"/>
    </source>
</evidence>
<proteinExistence type="predicted"/>
<dbReference type="AlphaFoldDB" id="A0A6I8LHT3"/>
<feature type="compositionally biased region" description="Basic and acidic residues" evidence="1">
    <location>
        <begin position="18"/>
        <end position="31"/>
    </location>
</feature>
<gene>
    <name evidence="2" type="ORF">AA23TX_00618</name>
</gene>
<feature type="compositionally biased region" description="Gly residues" evidence="1">
    <location>
        <begin position="32"/>
        <end position="55"/>
    </location>
</feature>
<dbReference type="EMBL" id="CABVGP010000001">
    <property type="protein sequence ID" value="VVJ15597.1"/>
    <property type="molecule type" value="Genomic_DNA"/>
</dbReference>
<dbReference type="Proteomes" id="UP000399805">
    <property type="component" value="Unassembled WGS sequence"/>
</dbReference>
<sequence>MISAAPKIRAAEPGASAEEAHQGDRDQHRGGGEGADPGALGGGEAGGGGAVHGIS</sequence>
<accession>A0A6I8LHT3</accession>
<keyword evidence="3" id="KW-1185">Reference proteome</keyword>